<name>A0A5N4DVQ7_CAMDR</name>
<feature type="domain" description="Fibronectin type-III" evidence="21">
    <location>
        <begin position="191"/>
        <end position="298"/>
    </location>
</feature>
<feature type="domain" description="Fibronectin type-III" evidence="21">
    <location>
        <begin position="752"/>
        <end position="854"/>
    </location>
</feature>
<feature type="chain" id="PRO_5024394860" description="Tyrosine-protein kinase receptor" evidence="19">
    <location>
        <begin position="20"/>
        <end position="1344"/>
    </location>
</feature>
<dbReference type="PROSITE" id="PS00239">
    <property type="entry name" value="RECEPTOR_TYR_KIN_II"/>
    <property type="match status" value="1"/>
</dbReference>
<dbReference type="Gene3D" id="1.10.510.10">
    <property type="entry name" value="Transferase(Phosphotransferase) domain 1"/>
    <property type="match status" value="1"/>
</dbReference>
<feature type="domain" description="Fibronectin type-III" evidence="21">
    <location>
        <begin position="557"/>
        <end position="656"/>
    </location>
</feature>
<comment type="similarity">
    <text evidence="16">Belongs to the protein kinase superfamily. Tyr protein kinase family. Insulin receptor subfamily.</text>
</comment>
<evidence type="ECO:0000256" key="4">
    <source>
        <dbReference type="ARBA" id="ARBA00022692"/>
    </source>
</evidence>
<dbReference type="InterPro" id="IPR013783">
    <property type="entry name" value="Ig-like_fold"/>
</dbReference>
<evidence type="ECO:0000256" key="9">
    <source>
        <dbReference type="ARBA" id="ARBA00022989"/>
    </source>
</evidence>
<feature type="signal peptide" evidence="19">
    <location>
        <begin position="1"/>
        <end position="19"/>
    </location>
</feature>
<dbReference type="FunFam" id="3.30.200.20:FF:000301">
    <property type="entry name" value="Tyrosine-protein kinase receptor"/>
    <property type="match status" value="1"/>
</dbReference>
<evidence type="ECO:0000256" key="16">
    <source>
        <dbReference type="RuleBase" id="RU000312"/>
    </source>
</evidence>
<keyword evidence="2 16" id="KW-0597">Phosphoprotein</keyword>
<dbReference type="InterPro" id="IPR000719">
    <property type="entry name" value="Prot_kinase_dom"/>
</dbReference>
<feature type="domain" description="Fibronectin type-III" evidence="21">
    <location>
        <begin position="658"/>
        <end position="751"/>
    </location>
</feature>
<dbReference type="EC" id="2.7.10.1" evidence="16"/>
<dbReference type="SMART" id="SM00060">
    <property type="entry name" value="FN3"/>
    <property type="match status" value="6"/>
</dbReference>
<dbReference type="Gene3D" id="2.60.40.10">
    <property type="entry name" value="Immunoglobulins"/>
    <property type="match status" value="4"/>
</dbReference>
<proteinExistence type="inferred from homology"/>
<dbReference type="FunFam" id="2.60.40.10:FF:001237">
    <property type="entry name" value="Tyrosine-protein kinase receptor"/>
    <property type="match status" value="1"/>
</dbReference>
<dbReference type="PANTHER" id="PTHR24416:SF527">
    <property type="entry name" value="PROTO-ONCOGENE TYROSINE-PROTEIN KINASE ROS"/>
    <property type="match status" value="1"/>
</dbReference>
<evidence type="ECO:0000256" key="2">
    <source>
        <dbReference type="ARBA" id="ARBA00022553"/>
    </source>
</evidence>
<dbReference type="SUPFAM" id="SSF49265">
    <property type="entry name" value="Fibronectin type III"/>
    <property type="match status" value="3"/>
</dbReference>
<dbReference type="PROSITE" id="PS00109">
    <property type="entry name" value="PROTEIN_KINASE_TYR"/>
    <property type="match status" value="1"/>
</dbReference>
<feature type="compositionally biased region" description="Basic and acidic residues" evidence="17">
    <location>
        <begin position="1289"/>
        <end position="1309"/>
    </location>
</feature>
<dbReference type="CDD" id="cd05044">
    <property type="entry name" value="PTKc_c-ros"/>
    <property type="match status" value="1"/>
</dbReference>
<dbReference type="InterPro" id="IPR008266">
    <property type="entry name" value="Tyr_kinase_AS"/>
</dbReference>
<dbReference type="PRINTS" id="PR00109">
    <property type="entry name" value="TYRKINASE"/>
</dbReference>
<dbReference type="Pfam" id="PF00041">
    <property type="entry name" value="fn3"/>
    <property type="match status" value="2"/>
</dbReference>
<dbReference type="InterPro" id="IPR001245">
    <property type="entry name" value="Ser-Thr/Tyr_kinase_cat_dom"/>
</dbReference>
<comment type="catalytic activity">
    <reaction evidence="14 16">
        <text>L-tyrosyl-[protein] + ATP = O-phospho-L-tyrosyl-[protein] + ADP + H(+)</text>
        <dbReference type="Rhea" id="RHEA:10596"/>
        <dbReference type="Rhea" id="RHEA-COMP:10136"/>
        <dbReference type="Rhea" id="RHEA-COMP:20101"/>
        <dbReference type="ChEBI" id="CHEBI:15378"/>
        <dbReference type="ChEBI" id="CHEBI:30616"/>
        <dbReference type="ChEBI" id="CHEBI:46858"/>
        <dbReference type="ChEBI" id="CHEBI:61978"/>
        <dbReference type="ChEBI" id="CHEBI:456216"/>
        <dbReference type="EC" id="2.7.10.1"/>
    </reaction>
</comment>
<evidence type="ECO:0000256" key="10">
    <source>
        <dbReference type="ARBA" id="ARBA00023136"/>
    </source>
</evidence>
<organism evidence="22 23">
    <name type="scientific">Camelus dromedarius</name>
    <name type="common">Dromedary</name>
    <name type="synonym">Arabian camel</name>
    <dbReference type="NCBI Taxonomy" id="9838"/>
    <lineage>
        <taxon>Eukaryota</taxon>
        <taxon>Metazoa</taxon>
        <taxon>Chordata</taxon>
        <taxon>Craniata</taxon>
        <taxon>Vertebrata</taxon>
        <taxon>Euteleostomi</taxon>
        <taxon>Mammalia</taxon>
        <taxon>Eutheria</taxon>
        <taxon>Laurasiatheria</taxon>
        <taxon>Artiodactyla</taxon>
        <taxon>Tylopoda</taxon>
        <taxon>Camelidae</taxon>
        <taxon>Camelus</taxon>
    </lineage>
</organism>
<evidence type="ECO:0000256" key="13">
    <source>
        <dbReference type="ARBA" id="ARBA00023180"/>
    </source>
</evidence>
<dbReference type="GO" id="GO:0032006">
    <property type="term" value="P:regulation of TOR signaling"/>
    <property type="evidence" value="ECO:0007669"/>
    <property type="project" value="TreeGrafter"/>
</dbReference>
<dbReference type="PANTHER" id="PTHR24416">
    <property type="entry name" value="TYROSINE-PROTEIN KINASE RECEPTOR"/>
    <property type="match status" value="1"/>
</dbReference>
<keyword evidence="11" id="KW-0829">Tyrosine-protein kinase</keyword>
<dbReference type="InterPro" id="IPR003961">
    <property type="entry name" value="FN3_dom"/>
</dbReference>
<comment type="caution">
    <text evidence="22">The sequence shown here is derived from an EMBL/GenBank/DDBJ whole genome shotgun (WGS) entry which is preliminary data.</text>
</comment>
<evidence type="ECO:0000256" key="7">
    <source>
        <dbReference type="ARBA" id="ARBA00022777"/>
    </source>
</evidence>
<evidence type="ECO:0000256" key="18">
    <source>
        <dbReference type="SAM" id="Phobius"/>
    </source>
</evidence>
<feature type="region of interest" description="Disordered" evidence="17">
    <location>
        <begin position="1280"/>
        <end position="1309"/>
    </location>
</feature>
<evidence type="ECO:0000256" key="3">
    <source>
        <dbReference type="ARBA" id="ARBA00022679"/>
    </source>
</evidence>
<reference evidence="22 23" key="1">
    <citation type="journal article" date="2019" name="Mol. Ecol. Resour.">
        <title>Improving Illumina assemblies with Hi-C and long reads: an example with the North African dromedary.</title>
        <authorList>
            <person name="Elbers J.P."/>
            <person name="Rogers M.F."/>
            <person name="Perelman P.L."/>
            <person name="Proskuryakova A.A."/>
            <person name="Serdyukova N.A."/>
            <person name="Johnson W.E."/>
            <person name="Horin P."/>
            <person name="Corander J."/>
            <person name="Murphy D."/>
            <person name="Burger P.A."/>
        </authorList>
    </citation>
    <scope>NUCLEOTIDE SEQUENCE [LARGE SCALE GENOMIC DNA]</scope>
    <source>
        <strain evidence="22">Drom800</strain>
        <tissue evidence="22">Blood</tissue>
    </source>
</reference>
<evidence type="ECO:0000313" key="23">
    <source>
        <dbReference type="Proteomes" id="UP000299084"/>
    </source>
</evidence>
<dbReference type="InterPro" id="IPR011009">
    <property type="entry name" value="Kinase-like_dom_sf"/>
</dbReference>
<dbReference type="GO" id="GO:0005524">
    <property type="term" value="F:ATP binding"/>
    <property type="evidence" value="ECO:0007669"/>
    <property type="project" value="UniProtKB-UniRule"/>
</dbReference>
<evidence type="ECO:0000259" key="21">
    <source>
        <dbReference type="PROSITE" id="PS50853"/>
    </source>
</evidence>
<dbReference type="PROSITE" id="PS50853">
    <property type="entry name" value="FN3"/>
    <property type="match status" value="5"/>
</dbReference>
<evidence type="ECO:0000313" key="22">
    <source>
        <dbReference type="EMBL" id="KAB1275253.1"/>
    </source>
</evidence>
<dbReference type="InterPro" id="IPR020635">
    <property type="entry name" value="Tyr_kinase_cat_dom"/>
</dbReference>
<evidence type="ECO:0000256" key="5">
    <source>
        <dbReference type="ARBA" id="ARBA00022737"/>
    </source>
</evidence>
<keyword evidence="19" id="KW-0732">Signal</keyword>
<evidence type="ECO:0000256" key="19">
    <source>
        <dbReference type="SAM" id="SignalP"/>
    </source>
</evidence>
<accession>A0A5N4DVQ7</accession>
<dbReference type="FunFam" id="2.60.40.10:FF:001018">
    <property type="entry name" value="Tyrosine-protein kinase receptor"/>
    <property type="match status" value="1"/>
</dbReference>
<evidence type="ECO:0000256" key="15">
    <source>
        <dbReference type="PROSITE-ProRule" id="PRU10141"/>
    </source>
</evidence>
<sequence length="1344" mass="151166">MGLLKVVKVIALTLDLSDGLLYWLVQDSQCIHLYTAVLRGQSTGDPTITEFAAWSTSDISQNALMYYSGRLFWINGFRIITVQEIGNFSFTPKVIPDFIPESSFMIEGNASSFQILWNAPPAVDWGVIFYSVEFSAPSKFLASEQQSLPVFSVEGLEPYALFNLSVTPYTYWGKGPKTSLSLRAPEAVPSAPENPRIFVLPSEKYHNKNEVVVEFTWNKPKHENGVLTRFEIFYQISKESDTNKTFEDWIVVTVTPSVMSFQLQGMSPGYTVAFQVRVFTSKGPGPFSDIVKSKTSEITPFPYLITLSGNKIALLDMDQNQVVWTFSAEGDISAMGYTADDAVGYFAQGDALFRLSMHDRSSSEVFSYIFRDALVFDITMITVDWLSRHLYFVLKGLHNGMQIFDLDLENKVKYPRKLKICNRNSTIISFSVYPCLRYVKYRAFLSLASDIAEPTILNATNTSLTIRLPPARTNLTWYGITSPTPTYLVYYKEVNGRKDSSELEDRMLEFQKSIALIEGLQPFSTYMIQIAVKNYYSDPLEQLPLGKEIWGKTKSGVPEAVWLINTTVQSDTSLVISWRESPKPNGPKESVRYQVAISHLAPIPETPLRQSEYPNGRLSLLVTRLSGGKLYVVKVLACHAEEMWCAESRPVTVEMFDTPEKPYALVPENTSLQLDWKAPSNVNFIRFWFELQKWKHNEFYHVTASCSQGPAYVCNITDLQPYTSYNVRVVVVYRTGENSTSLPESFKTKSGVPSKPGIPKLLEGSKNSIQWEKSDDNGSRLMYYILEIRKGTSNDSQKENLMWKVAFNGSCSSICTWKSKNLKGTFQFRVVAVNNLGFGDYSGISEDIVLVGDGFWIPETSFILTIIIGILLVITIPLTFVWHRRLKYQKTPKEGLTVLINEDKELGELRGLATGVGLANACYAIHTLPTQEEIESLPAFPRERLSLRLLLGSGAFGEVYEGTAVDILGAGSGETKVAVKTLKKGSTDQEKIEFLKEAHLMSKFNHPNILKQLGVCLLNEPQYIILELMEGGDLLTYLRKARMTTFHGPLLTLVDLVDLCVDISKGCVYLEEMHFIHRDLAARNCLVSVKEYASPSRMVKIGDFGLARDVYKNDYYRKRGEGLLPVRWMAPESLMDGLFTTQSDVWSFGILIWEILTLGHQPYPAHSNLDVLNYVQTGGRLEPPRNCPDDLWTLMTQCWAQEPDQRPTFHKIQDQLQLFRNFSLNGISQHGEEAKPSGVINEGFEDEDGHVICLNSDDVISEAKNQEGLNYMVLATEFSQGEANSEGPVDSKESDSCGLRKEEKEPHADKDICQEKQVAYCPPGKPEGLNYACLTHSGYGDGSD</sequence>
<dbReference type="GO" id="GO:0043235">
    <property type="term" value="C:receptor complex"/>
    <property type="evidence" value="ECO:0007669"/>
    <property type="project" value="TreeGrafter"/>
</dbReference>
<keyword evidence="10 18" id="KW-0472">Membrane</keyword>
<feature type="binding site" evidence="15">
    <location>
        <position position="980"/>
    </location>
    <ligand>
        <name>ATP</name>
        <dbReference type="ChEBI" id="CHEBI:30616"/>
    </ligand>
</feature>
<dbReference type="CDD" id="cd00063">
    <property type="entry name" value="FN3"/>
    <property type="match status" value="5"/>
</dbReference>
<feature type="domain" description="Protein kinase" evidence="20">
    <location>
        <begin position="945"/>
        <end position="1219"/>
    </location>
</feature>
<evidence type="ECO:0000256" key="6">
    <source>
        <dbReference type="ARBA" id="ARBA00022741"/>
    </source>
</evidence>
<evidence type="ECO:0000259" key="20">
    <source>
        <dbReference type="PROSITE" id="PS50011"/>
    </source>
</evidence>
<keyword evidence="23" id="KW-1185">Reference proteome</keyword>
<dbReference type="SUPFAM" id="SSF63825">
    <property type="entry name" value="YWTD domain"/>
    <property type="match status" value="1"/>
</dbReference>
<evidence type="ECO:0000256" key="17">
    <source>
        <dbReference type="SAM" id="MobiDB-lite"/>
    </source>
</evidence>
<dbReference type="Gene3D" id="3.30.200.20">
    <property type="entry name" value="Phosphorylase Kinase, domain 1"/>
    <property type="match status" value="1"/>
</dbReference>
<keyword evidence="9 18" id="KW-1133">Transmembrane helix</keyword>
<comment type="subcellular location">
    <subcellularLocation>
        <location evidence="1">Membrane</location>
        <topology evidence="1">Single-pass type I membrane protein</topology>
    </subcellularLocation>
</comment>
<evidence type="ECO:0000256" key="8">
    <source>
        <dbReference type="ARBA" id="ARBA00022840"/>
    </source>
</evidence>
<dbReference type="FunFam" id="2.60.40.10:FF:001074">
    <property type="entry name" value="Tyrosine-protein kinase receptor"/>
    <property type="match status" value="1"/>
</dbReference>
<keyword evidence="4 16" id="KW-0812">Transmembrane</keyword>
<dbReference type="PROSITE" id="PS50011">
    <property type="entry name" value="PROTEIN_KINASE_DOM"/>
    <property type="match status" value="1"/>
</dbReference>
<keyword evidence="6 15" id="KW-0547">Nucleotide-binding</keyword>
<keyword evidence="12 16" id="KW-0675">Receptor</keyword>
<keyword evidence="13" id="KW-0325">Glycoprotein</keyword>
<dbReference type="GO" id="GO:0007169">
    <property type="term" value="P:cell surface receptor protein tyrosine kinase signaling pathway"/>
    <property type="evidence" value="ECO:0007669"/>
    <property type="project" value="InterPro"/>
</dbReference>
<dbReference type="STRING" id="9838.ENSCDRP00005003789"/>
<gene>
    <name evidence="22" type="ORF">Cadr_000010224</name>
</gene>
<dbReference type="GO" id="GO:0004714">
    <property type="term" value="F:transmembrane receptor protein tyrosine kinase activity"/>
    <property type="evidence" value="ECO:0007669"/>
    <property type="project" value="UniProtKB-EC"/>
</dbReference>
<dbReference type="GO" id="GO:0005886">
    <property type="term" value="C:plasma membrane"/>
    <property type="evidence" value="ECO:0007669"/>
    <property type="project" value="TreeGrafter"/>
</dbReference>
<protein>
    <recommendedName>
        <fullName evidence="16">Tyrosine-protein kinase receptor</fullName>
        <ecNumber evidence="16">2.7.10.1</ecNumber>
    </recommendedName>
</protein>
<dbReference type="InterPro" id="IPR036116">
    <property type="entry name" value="FN3_sf"/>
</dbReference>
<dbReference type="Pfam" id="PF07714">
    <property type="entry name" value="PK_Tyr_Ser-Thr"/>
    <property type="match status" value="1"/>
</dbReference>
<keyword evidence="7 22" id="KW-0418">Kinase</keyword>
<evidence type="ECO:0000256" key="1">
    <source>
        <dbReference type="ARBA" id="ARBA00004479"/>
    </source>
</evidence>
<feature type="domain" description="Fibronectin type-III" evidence="21">
    <location>
        <begin position="450"/>
        <end position="556"/>
    </location>
</feature>
<dbReference type="PROSITE" id="PS00107">
    <property type="entry name" value="PROTEIN_KINASE_ATP"/>
    <property type="match status" value="1"/>
</dbReference>
<dbReference type="SMART" id="SM00219">
    <property type="entry name" value="TyrKc"/>
    <property type="match status" value="1"/>
</dbReference>
<evidence type="ECO:0000256" key="12">
    <source>
        <dbReference type="ARBA" id="ARBA00023170"/>
    </source>
</evidence>
<dbReference type="Proteomes" id="UP000299084">
    <property type="component" value="Unassembled WGS sequence"/>
</dbReference>
<dbReference type="InterPro" id="IPR017441">
    <property type="entry name" value="Protein_kinase_ATP_BS"/>
</dbReference>
<dbReference type="InterPro" id="IPR050122">
    <property type="entry name" value="RTK"/>
</dbReference>
<keyword evidence="8 15" id="KW-0067">ATP-binding</keyword>
<dbReference type="SUPFAM" id="SSF56112">
    <property type="entry name" value="Protein kinase-like (PK-like)"/>
    <property type="match status" value="1"/>
</dbReference>
<dbReference type="InterPro" id="IPR002011">
    <property type="entry name" value="Tyr_kinase_rcpt_2_CS"/>
</dbReference>
<dbReference type="FunFam" id="2.60.40.10:FF:001816">
    <property type="entry name" value="Tyrosine-protein kinase receptor"/>
    <property type="match status" value="1"/>
</dbReference>
<evidence type="ECO:0000256" key="14">
    <source>
        <dbReference type="ARBA" id="ARBA00051243"/>
    </source>
</evidence>
<keyword evidence="5" id="KW-0677">Repeat</keyword>
<dbReference type="EMBL" id="JWIN03000008">
    <property type="protein sequence ID" value="KAB1275253.1"/>
    <property type="molecule type" value="Genomic_DNA"/>
</dbReference>
<feature type="transmembrane region" description="Helical" evidence="18">
    <location>
        <begin position="862"/>
        <end position="883"/>
    </location>
</feature>
<evidence type="ECO:0000256" key="11">
    <source>
        <dbReference type="ARBA" id="ARBA00023137"/>
    </source>
</evidence>
<keyword evidence="3" id="KW-0808">Transferase</keyword>
<dbReference type="FunFam" id="1.10.510.10:FF:000341">
    <property type="entry name" value="Tyrosine-protein kinase receptor"/>
    <property type="match status" value="1"/>
</dbReference>